<accession>A0A498D970</accession>
<dbReference type="SUPFAM" id="SSF161098">
    <property type="entry name" value="MetI-like"/>
    <property type="match status" value="1"/>
</dbReference>
<dbReference type="PANTHER" id="PTHR30151:SF38">
    <property type="entry name" value="ALIPHATIC SULFONATES TRANSPORT PERMEASE PROTEIN SSUC-RELATED"/>
    <property type="match status" value="1"/>
</dbReference>
<feature type="transmembrane region" description="Helical" evidence="7">
    <location>
        <begin position="225"/>
        <end position="247"/>
    </location>
</feature>
<evidence type="ECO:0000313" key="10">
    <source>
        <dbReference type="Proteomes" id="UP000270219"/>
    </source>
</evidence>
<proteinExistence type="inferred from homology"/>
<evidence type="ECO:0000256" key="3">
    <source>
        <dbReference type="ARBA" id="ARBA00022475"/>
    </source>
</evidence>
<protein>
    <submittedName>
        <fullName evidence="9">ABC transporter permease subunit</fullName>
    </submittedName>
</protein>
<feature type="transmembrane region" description="Helical" evidence="7">
    <location>
        <begin position="71"/>
        <end position="94"/>
    </location>
</feature>
<dbReference type="Proteomes" id="UP000270219">
    <property type="component" value="Unassembled WGS sequence"/>
</dbReference>
<evidence type="ECO:0000256" key="7">
    <source>
        <dbReference type="RuleBase" id="RU363032"/>
    </source>
</evidence>
<keyword evidence="10" id="KW-1185">Reference proteome</keyword>
<evidence type="ECO:0000313" key="9">
    <source>
        <dbReference type="EMBL" id="RLL43737.1"/>
    </source>
</evidence>
<evidence type="ECO:0000256" key="2">
    <source>
        <dbReference type="ARBA" id="ARBA00022448"/>
    </source>
</evidence>
<keyword evidence="6 7" id="KW-0472">Membrane</keyword>
<feature type="transmembrane region" description="Helical" evidence="7">
    <location>
        <begin position="106"/>
        <end position="124"/>
    </location>
</feature>
<comment type="caution">
    <text evidence="9">The sequence shown here is derived from an EMBL/GenBank/DDBJ whole genome shotgun (WGS) entry which is preliminary data.</text>
</comment>
<dbReference type="OrthoDB" id="9804353at2"/>
<comment type="similarity">
    <text evidence="7">Belongs to the binding-protein-dependent transport system permease family.</text>
</comment>
<keyword evidence="5 7" id="KW-1133">Transmembrane helix</keyword>
<dbReference type="InterPro" id="IPR000515">
    <property type="entry name" value="MetI-like"/>
</dbReference>
<feature type="transmembrane region" description="Helical" evidence="7">
    <location>
        <begin position="130"/>
        <end position="149"/>
    </location>
</feature>
<feature type="domain" description="ABC transmembrane type-1" evidence="8">
    <location>
        <begin position="64"/>
        <end position="244"/>
    </location>
</feature>
<name>A0A498D970_9BACI</name>
<dbReference type="RefSeq" id="WP_121523480.1">
    <property type="nucleotide sequence ID" value="NZ_RCHR01000004.1"/>
</dbReference>
<reference evidence="9 10" key="1">
    <citation type="submission" date="2018-10" db="EMBL/GenBank/DDBJ databases">
        <title>Oceanobacillus sp. YLB-02 draft genome.</title>
        <authorList>
            <person name="Yu L."/>
        </authorList>
    </citation>
    <scope>NUCLEOTIDE SEQUENCE [LARGE SCALE GENOMIC DNA]</scope>
    <source>
        <strain evidence="9 10">YLB-02</strain>
    </source>
</reference>
<evidence type="ECO:0000259" key="8">
    <source>
        <dbReference type="PROSITE" id="PS50928"/>
    </source>
</evidence>
<dbReference type="PANTHER" id="PTHR30151">
    <property type="entry name" value="ALKANE SULFONATE ABC TRANSPORTER-RELATED, MEMBRANE SUBUNIT"/>
    <property type="match status" value="1"/>
</dbReference>
<feature type="transmembrane region" description="Helical" evidence="7">
    <location>
        <begin position="12"/>
        <end position="30"/>
    </location>
</feature>
<evidence type="ECO:0000256" key="6">
    <source>
        <dbReference type="ARBA" id="ARBA00023136"/>
    </source>
</evidence>
<keyword evidence="3" id="KW-1003">Cell membrane</keyword>
<sequence length="256" mass="28455">MKWSVKGKGSLETLLPWFIPLLLIIGWQILSWTGAIPERILPAPSQIVEAAVGLMVTGELYDHISISLSRALVGFLIGGVIGFLFGLFNGIFRFADLFFDTSIQMLRNIPHLALIPLVILWFGIGETSKIFLVALGVLFPVYINTYHGIKSVEKNLIEMGKAYGLKGKALFWHVILPGAMSSILVGIRFSLGVMWLTLIVAETISAQSGIGYMAMNAREFMQMDVIVLSIVIYALFGKLSDVIARYFERKLLKWNS</sequence>
<dbReference type="FunFam" id="1.10.3720.10:FF:000003">
    <property type="entry name" value="Aliphatic sulfonate ABC transporter permease"/>
    <property type="match status" value="1"/>
</dbReference>
<organism evidence="9 10">
    <name type="scientific">Oceanobacillus piezotolerans</name>
    <dbReference type="NCBI Taxonomy" id="2448030"/>
    <lineage>
        <taxon>Bacteria</taxon>
        <taxon>Bacillati</taxon>
        <taxon>Bacillota</taxon>
        <taxon>Bacilli</taxon>
        <taxon>Bacillales</taxon>
        <taxon>Bacillaceae</taxon>
        <taxon>Oceanobacillus</taxon>
    </lineage>
</organism>
<keyword evidence="2 7" id="KW-0813">Transport</keyword>
<feature type="transmembrane region" description="Helical" evidence="7">
    <location>
        <begin position="170"/>
        <end position="187"/>
    </location>
</feature>
<dbReference type="Gene3D" id="1.10.3720.10">
    <property type="entry name" value="MetI-like"/>
    <property type="match status" value="1"/>
</dbReference>
<evidence type="ECO:0000256" key="4">
    <source>
        <dbReference type="ARBA" id="ARBA00022692"/>
    </source>
</evidence>
<evidence type="ECO:0000256" key="1">
    <source>
        <dbReference type="ARBA" id="ARBA00004651"/>
    </source>
</evidence>
<dbReference type="EMBL" id="RCHR01000004">
    <property type="protein sequence ID" value="RLL43737.1"/>
    <property type="molecule type" value="Genomic_DNA"/>
</dbReference>
<feature type="transmembrane region" description="Helical" evidence="7">
    <location>
        <begin position="193"/>
        <end position="213"/>
    </location>
</feature>
<dbReference type="GO" id="GO:0042918">
    <property type="term" value="P:alkanesulfonate transmembrane transport"/>
    <property type="evidence" value="ECO:0007669"/>
    <property type="project" value="UniProtKB-ARBA"/>
</dbReference>
<dbReference type="CDD" id="cd06261">
    <property type="entry name" value="TM_PBP2"/>
    <property type="match status" value="1"/>
</dbReference>
<gene>
    <name evidence="9" type="ORF">D8M04_12500</name>
</gene>
<dbReference type="InterPro" id="IPR035906">
    <property type="entry name" value="MetI-like_sf"/>
</dbReference>
<dbReference type="PROSITE" id="PS50928">
    <property type="entry name" value="ABC_TM1"/>
    <property type="match status" value="1"/>
</dbReference>
<comment type="subcellular location">
    <subcellularLocation>
        <location evidence="1 7">Cell membrane</location>
        <topology evidence="1 7">Multi-pass membrane protein</topology>
    </subcellularLocation>
</comment>
<dbReference type="Pfam" id="PF00528">
    <property type="entry name" value="BPD_transp_1"/>
    <property type="match status" value="1"/>
</dbReference>
<keyword evidence="4 7" id="KW-0812">Transmembrane</keyword>
<evidence type="ECO:0000256" key="5">
    <source>
        <dbReference type="ARBA" id="ARBA00022989"/>
    </source>
</evidence>
<dbReference type="GO" id="GO:0005886">
    <property type="term" value="C:plasma membrane"/>
    <property type="evidence" value="ECO:0007669"/>
    <property type="project" value="UniProtKB-SubCell"/>
</dbReference>
<dbReference type="AlphaFoldDB" id="A0A498D970"/>